<dbReference type="RefSeq" id="YP_009007582.1">
    <property type="nucleotide sequence ID" value="NC_023581.1"/>
</dbReference>
<reference evidence="1 2" key="1">
    <citation type="journal article" date="2013" name="Genome Announc.">
        <title>Complete Genome of Acinetobacter baumannii N4-Like Podophage Presley.</title>
        <authorList>
            <person name="Farmer N.G."/>
            <person name="Wood T.L."/>
            <person name="Chamakura K.R."/>
            <person name="Kuty Everett G.F."/>
        </authorList>
    </citation>
    <scope>NUCLEOTIDE SEQUENCE [LARGE SCALE GENOMIC DNA]</scope>
</reference>
<proteinExistence type="predicted"/>
<evidence type="ECO:0000313" key="1">
    <source>
        <dbReference type="EMBL" id="AGY48081.1"/>
    </source>
</evidence>
<dbReference type="Proteomes" id="UP000017656">
    <property type="component" value="Segment"/>
</dbReference>
<organism evidence="1 2">
    <name type="scientific">Acinetobacter phage Presley</name>
    <dbReference type="NCBI Taxonomy" id="1406780"/>
    <lineage>
        <taxon>Viruses</taxon>
        <taxon>Duplodnaviria</taxon>
        <taxon>Heunggongvirae</taxon>
        <taxon>Uroviricota</taxon>
        <taxon>Caudoviricetes</taxon>
        <taxon>Schitoviridae</taxon>
        <taxon>Presleyvirus</taxon>
        <taxon>Presleyvirus presley</taxon>
    </lineage>
</organism>
<evidence type="ECO:0000313" key="2">
    <source>
        <dbReference type="Proteomes" id="UP000017656"/>
    </source>
</evidence>
<accession>U5PWG1</accession>
<dbReference type="KEGG" id="vg:18504152"/>
<dbReference type="EMBL" id="KF669658">
    <property type="protein sequence ID" value="AGY48081.1"/>
    <property type="molecule type" value="Genomic_DNA"/>
</dbReference>
<gene>
    <name evidence="1" type="ORF">Presley_14</name>
</gene>
<keyword evidence="2" id="KW-1185">Reference proteome</keyword>
<dbReference type="GeneID" id="18504152"/>
<sequence>MLIRQEDDLIHLDFITHKSEKTGERLTYYIGYLKDINGECIPNCWGSFENEFRSLDTLNMQSPLICYPLY</sequence>
<name>U5PWG1_9CAUD</name>
<protein>
    <submittedName>
        <fullName evidence="1">Uncharacterized protein</fullName>
    </submittedName>
</protein>